<organism evidence="7 8">
    <name type="scientific">Paenimyroides ceti</name>
    <dbReference type="NCBI Taxonomy" id="395087"/>
    <lineage>
        <taxon>Bacteria</taxon>
        <taxon>Pseudomonadati</taxon>
        <taxon>Bacteroidota</taxon>
        <taxon>Flavobacteriia</taxon>
        <taxon>Flavobacteriales</taxon>
        <taxon>Flavobacteriaceae</taxon>
        <taxon>Paenimyroides</taxon>
    </lineage>
</organism>
<dbReference type="EMBL" id="JAUFQU010000001">
    <property type="protein sequence ID" value="MDN3705650.1"/>
    <property type="molecule type" value="Genomic_DNA"/>
</dbReference>
<dbReference type="SUPFAM" id="SSF88946">
    <property type="entry name" value="Sigma2 domain of RNA polymerase sigma factors"/>
    <property type="match status" value="1"/>
</dbReference>
<comment type="caution">
    <text evidence="7">The sequence shown here is derived from an EMBL/GenBank/DDBJ whole genome shotgun (WGS) entry which is preliminary data.</text>
</comment>
<proteinExistence type="inferred from homology"/>
<dbReference type="RefSeq" id="WP_290361811.1">
    <property type="nucleotide sequence ID" value="NZ_JAUFQU010000001.1"/>
</dbReference>
<protein>
    <submittedName>
        <fullName evidence="7">Sigma-70 family RNA polymerase sigma factor</fullName>
    </submittedName>
</protein>
<name>A0ABT8CMX5_9FLAO</name>
<feature type="domain" description="RNA polymerase sigma-70 region 2" evidence="5">
    <location>
        <begin position="27"/>
        <end position="92"/>
    </location>
</feature>
<dbReference type="Pfam" id="PF08281">
    <property type="entry name" value="Sigma70_r4_2"/>
    <property type="match status" value="1"/>
</dbReference>
<dbReference type="InterPro" id="IPR013324">
    <property type="entry name" value="RNA_pol_sigma_r3/r4-like"/>
</dbReference>
<evidence type="ECO:0000256" key="3">
    <source>
        <dbReference type="ARBA" id="ARBA00023082"/>
    </source>
</evidence>
<evidence type="ECO:0000313" key="8">
    <source>
        <dbReference type="Proteomes" id="UP001242368"/>
    </source>
</evidence>
<sequence length="189" mass="22166">MISENITEQQLVQRLFSKDRAAWKEFYDSYSAGLTYVCMRYIKEPEDVRDVLQNSFVKMFHAIDTFQYKGKGALKAWSTRIVINESLQQLKSISKFEKVNTPENLPNEEEEENPDLMDIPESDILEMIRSLPDGYRTVFNLYVFEQKSHKEIAKLLAIAENSSASQFHRAKKILMQKINSYRQLKKDIL</sequence>
<keyword evidence="4" id="KW-0804">Transcription</keyword>
<dbReference type="Pfam" id="PF04542">
    <property type="entry name" value="Sigma70_r2"/>
    <property type="match status" value="1"/>
</dbReference>
<reference evidence="8" key="1">
    <citation type="journal article" date="2019" name="Int. J. Syst. Evol. Microbiol.">
        <title>The Global Catalogue of Microorganisms (GCM) 10K type strain sequencing project: providing services to taxonomists for standard genome sequencing and annotation.</title>
        <authorList>
            <consortium name="The Broad Institute Genomics Platform"/>
            <consortium name="The Broad Institute Genome Sequencing Center for Infectious Disease"/>
            <person name="Wu L."/>
            <person name="Ma J."/>
        </authorList>
    </citation>
    <scope>NUCLEOTIDE SEQUENCE [LARGE SCALE GENOMIC DNA]</scope>
    <source>
        <strain evidence="8">CECT 7184</strain>
    </source>
</reference>
<evidence type="ECO:0000259" key="6">
    <source>
        <dbReference type="Pfam" id="PF08281"/>
    </source>
</evidence>
<keyword evidence="3" id="KW-0731">Sigma factor</keyword>
<dbReference type="Proteomes" id="UP001242368">
    <property type="component" value="Unassembled WGS sequence"/>
</dbReference>
<dbReference type="InterPro" id="IPR007627">
    <property type="entry name" value="RNA_pol_sigma70_r2"/>
</dbReference>
<dbReference type="InterPro" id="IPR039425">
    <property type="entry name" value="RNA_pol_sigma-70-like"/>
</dbReference>
<evidence type="ECO:0000259" key="5">
    <source>
        <dbReference type="Pfam" id="PF04542"/>
    </source>
</evidence>
<evidence type="ECO:0000256" key="4">
    <source>
        <dbReference type="ARBA" id="ARBA00023163"/>
    </source>
</evidence>
<dbReference type="PANTHER" id="PTHR43133:SF46">
    <property type="entry name" value="RNA POLYMERASE SIGMA-70 FACTOR ECF SUBFAMILY"/>
    <property type="match status" value="1"/>
</dbReference>
<dbReference type="InterPro" id="IPR013325">
    <property type="entry name" value="RNA_pol_sigma_r2"/>
</dbReference>
<gene>
    <name evidence="7" type="ORF">QW060_00705</name>
</gene>
<keyword evidence="8" id="KW-1185">Reference proteome</keyword>
<evidence type="ECO:0000256" key="1">
    <source>
        <dbReference type="ARBA" id="ARBA00010641"/>
    </source>
</evidence>
<evidence type="ECO:0000256" key="2">
    <source>
        <dbReference type="ARBA" id="ARBA00023015"/>
    </source>
</evidence>
<dbReference type="InterPro" id="IPR036388">
    <property type="entry name" value="WH-like_DNA-bd_sf"/>
</dbReference>
<keyword evidence="2" id="KW-0805">Transcription regulation</keyword>
<dbReference type="InterPro" id="IPR014284">
    <property type="entry name" value="RNA_pol_sigma-70_dom"/>
</dbReference>
<dbReference type="Gene3D" id="1.10.1740.10">
    <property type="match status" value="1"/>
</dbReference>
<evidence type="ECO:0000313" key="7">
    <source>
        <dbReference type="EMBL" id="MDN3705650.1"/>
    </source>
</evidence>
<accession>A0ABT8CMX5</accession>
<dbReference type="Gene3D" id="1.10.10.10">
    <property type="entry name" value="Winged helix-like DNA-binding domain superfamily/Winged helix DNA-binding domain"/>
    <property type="match status" value="1"/>
</dbReference>
<dbReference type="NCBIfam" id="TIGR02937">
    <property type="entry name" value="sigma70-ECF"/>
    <property type="match status" value="1"/>
</dbReference>
<dbReference type="PANTHER" id="PTHR43133">
    <property type="entry name" value="RNA POLYMERASE ECF-TYPE SIGMA FACTO"/>
    <property type="match status" value="1"/>
</dbReference>
<comment type="similarity">
    <text evidence="1">Belongs to the sigma-70 factor family. ECF subfamily.</text>
</comment>
<dbReference type="SUPFAM" id="SSF88659">
    <property type="entry name" value="Sigma3 and sigma4 domains of RNA polymerase sigma factors"/>
    <property type="match status" value="1"/>
</dbReference>
<feature type="domain" description="RNA polymerase sigma factor 70 region 4 type 2" evidence="6">
    <location>
        <begin position="123"/>
        <end position="173"/>
    </location>
</feature>
<dbReference type="InterPro" id="IPR013249">
    <property type="entry name" value="RNA_pol_sigma70_r4_t2"/>
</dbReference>